<sequence length="77" mass="8220">MMLVHLSFLEAAAMMASAATRCCTSSSEPAMASIISTTPGVAKHWFPTSRGPRRRAVIADVTRTLLSISRSLSLPLT</sequence>
<protein>
    <submittedName>
        <fullName evidence="2">Putative secreted protein</fullName>
    </submittedName>
</protein>
<feature type="signal peptide" evidence="1">
    <location>
        <begin position="1"/>
        <end position="18"/>
    </location>
</feature>
<accession>A0A6B0U670</accession>
<proteinExistence type="predicted"/>
<organism evidence="2">
    <name type="scientific">Ixodes ricinus</name>
    <name type="common">Common tick</name>
    <name type="synonym">Acarus ricinus</name>
    <dbReference type="NCBI Taxonomy" id="34613"/>
    <lineage>
        <taxon>Eukaryota</taxon>
        <taxon>Metazoa</taxon>
        <taxon>Ecdysozoa</taxon>
        <taxon>Arthropoda</taxon>
        <taxon>Chelicerata</taxon>
        <taxon>Arachnida</taxon>
        <taxon>Acari</taxon>
        <taxon>Parasitiformes</taxon>
        <taxon>Ixodida</taxon>
        <taxon>Ixodoidea</taxon>
        <taxon>Ixodidae</taxon>
        <taxon>Ixodinae</taxon>
        <taxon>Ixodes</taxon>
    </lineage>
</organism>
<dbReference type="AlphaFoldDB" id="A0A6B0U670"/>
<reference evidence="2" key="1">
    <citation type="submission" date="2019-12" db="EMBL/GenBank/DDBJ databases">
        <title>An insight into the sialome of adult female Ixodes ricinus ticks feeding for 6 days.</title>
        <authorList>
            <person name="Perner J."/>
            <person name="Ribeiro J.M.C."/>
        </authorList>
    </citation>
    <scope>NUCLEOTIDE SEQUENCE</scope>
    <source>
        <strain evidence="2">Semi-engorged</strain>
        <tissue evidence="2">Salivary glands</tissue>
    </source>
</reference>
<dbReference type="EMBL" id="GIFC01001633">
    <property type="protein sequence ID" value="MXU83716.1"/>
    <property type="molecule type" value="Transcribed_RNA"/>
</dbReference>
<evidence type="ECO:0000256" key="1">
    <source>
        <dbReference type="SAM" id="SignalP"/>
    </source>
</evidence>
<feature type="chain" id="PRO_5025482834" evidence="1">
    <location>
        <begin position="19"/>
        <end position="77"/>
    </location>
</feature>
<evidence type="ECO:0000313" key="2">
    <source>
        <dbReference type="EMBL" id="MXU83716.1"/>
    </source>
</evidence>
<name>A0A6B0U670_IXORI</name>
<keyword evidence="1" id="KW-0732">Signal</keyword>